<proteinExistence type="predicted"/>
<sequence length="204" mass="22704">MFTRITTLLAIIILNGCFCSVSAQRADSLKADLQLLKSKLIATHPDIYAYTTENRWADLLDSCYQEINDYTDERQFYGIVKVLLSALGDGHLSTGAAPAFNQFIHSDNSYLPLLTYIVADSIFITNSVDNTIPAGSRLISVNSHPAGVMLEKMRGYLMSDGYNTTKKTGVLNQIFYFYYYLAYGYSGGFTVTYADPSGQTKQSR</sequence>
<comment type="caution">
    <text evidence="2">The sequence shown here is derived from an EMBL/GenBank/DDBJ whole genome shotgun (WGS) entry which is preliminary data.</text>
</comment>
<keyword evidence="1" id="KW-0732">Signal</keyword>
<feature type="chain" id="PRO_5022706980" description="DUF4919 domain-containing protein" evidence="1">
    <location>
        <begin position="26"/>
        <end position="204"/>
    </location>
</feature>
<keyword evidence="3" id="KW-1185">Reference proteome</keyword>
<evidence type="ECO:0008006" key="4">
    <source>
        <dbReference type="Google" id="ProtNLM"/>
    </source>
</evidence>
<protein>
    <recommendedName>
        <fullName evidence="4">DUF4919 domain-containing protein</fullName>
    </recommendedName>
</protein>
<dbReference type="OrthoDB" id="5480566at2"/>
<reference evidence="2 3" key="1">
    <citation type="submission" date="2019-08" db="EMBL/GenBank/DDBJ databases">
        <title>Whole genome sequencing of chitin degrading bacteria Chitinophaga pinensis YS16.</title>
        <authorList>
            <person name="Singh R.P."/>
            <person name="Manchanda G."/>
            <person name="Maurya I.K."/>
            <person name="Joshi N.K."/>
            <person name="Srivastava A.K."/>
        </authorList>
    </citation>
    <scope>NUCLEOTIDE SEQUENCE [LARGE SCALE GENOMIC DNA]</scope>
    <source>
        <strain evidence="2 3">YS-16</strain>
    </source>
</reference>
<dbReference type="EMBL" id="VOHS01000063">
    <property type="protein sequence ID" value="TWV92978.1"/>
    <property type="molecule type" value="Genomic_DNA"/>
</dbReference>
<evidence type="ECO:0000256" key="1">
    <source>
        <dbReference type="SAM" id="SignalP"/>
    </source>
</evidence>
<evidence type="ECO:0000313" key="2">
    <source>
        <dbReference type="EMBL" id="TWV92978.1"/>
    </source>
</evidence>
<evidence type="ECO:0000313" key="3">
    <source>
        <dbReference type="Proteomes" id="UP000318815"/>
    </source>
</evidence>
<organism evidence="2 3">
    <name type="scientific">Chitinophaga pinensis</name>
    <dbReference type="NCBI Taxonomy" id="79329"/>
    <lineage>
        <taxon>Bacteria</taxon>
        <taxon>Pseudomonadati</taxon>
        <taxon>Bacteroidota</taxon>
        <taxon>Chitinophagia</taxon>
        <taxon>Chitinophagales</taxon>
        <taxon>Chitinophagaceae</taxon>
        <taxon>Chitinophaga</taxon>
    </lineage>
</organism>
<dbReference type="Proteomes" id="UP000318815">
    <property type="component" value="Unassembled WGS sequence"/>
</dbReference>
<name>A0A5C6LP63_9BACT</name>
<accession>A0A5C6LP63</accession>
<dbReference type="RefSeq" id="WP_146308133.1">
    <property type="nucleotide sequence ID" value="NZ_VOHS01000063.1"/>
</dbReference>
<gene>
    <name evidence="2" type="ORF">FEF09_27890</name>
</gene>
<feature type="signal peptide" evidence="1">
    <location>
        <begin position="1"/>
        <end position="25"/>
    </location>
</feature>
<dbReference type="AlphaFoldDB" id="A0A5C6LP63"/>